<name>A0A392RQB4_9FABA</name>
<organism evidence="1 2">
    <name type="scientific">Trifolium medium</name>
    <dbReference type="NCBI Taxonomy" id="97028"/>
    <lineage>
        <taxon>Eukaryota</taxon>
        <taxon>Viridiplantae</taxon>
        <taxon>Streptophyta</taxon>
        <taxon>Embryophyta</taxon>
        <taxon>Tracheophyta</taxon>
        <taxon>Spermatophyta</taxon>
        <taxon>Magnoliopsida</taxon>
        <taxon>eudicotyledons</taxon>
        <taxon>Gunneridae</taxon>
        <taxon>Pentapetalae</taxon>
        <taxon>rosids</taxon>
        <taxon>fabids</taxon>
        <taxon>Fabales</taxon>
        <taxon>Fabaceae</taxon>
        <taxon>Papilionoideae</taxon>
        <taxon>50 kb inversion clade</taxon>
        <taxon>NPAAA clade</taxon>
        <taxon>Hologalegina</taxon>
        <taxon>IRL clade</taxon>
        <taxon>Trifolieae</taxon>
        <taxon>Trifolium</taxon>
    </lineage>
</organism>
<proteinExistence type="predicted"/>
<reference evidence="1 2" key="1">
    <citation type="journal article" date="2018" name="Front. Plant Sci.">
        <title>Red Clover (Trifolium pratense) and Zigzag Clover (T. medium) - A Picture of Genomic Similarities and Differences.</title>
        <authorList>
            <person name="Dluhosova J."/>
            <person name="Istvanek J."/>
            <person name="Nedelnik J."/>
            <person name="Repkova J."/>
        </authorList>
    </citation>
    <scope>NUCLEOTIDE SEQUENCE [LARGE SCALE GENOMIC DNA]</scope>
    <source>
        <strain evidence="2">cv. 10/8</strain>
        <tissue evidence="1">Leaf</tissue>
    </source>
</reference>
<keyword evidence="2" id="KW-1185">Reference proteome</keyword>
<dbReference type="Proteomes" id="UP000265520">
    <property type="component" value="Unassembled WGS sequence"/>
</dbReference>
<comment type="caution">
    <text evidence="1">The sequence shown here is derived from an EMBL/GenBank/DDBJ whole genome shotgun (WGS) entry which is preliminary data.</text>
</comment>
<dbReference type="AlphaFoldDB" id="A0A392RQB4"/>
<dbReference type="EMBL" id="LXQA010260282">
    <property type="protein sequence ID" value="MCI38821.1"/>
    <property type="molecule type" value="Genomic_DNA"/>
</dbReference>
<accession>A0A392RQB4</accession>
<protein>
    <submittedName>
        <fullName evidence="1">Uncharacterized protein</fullName>
    </submittedName>
</protein>
<sequence>MGTVFDEIRTTRVPREYHARIPRVPHAYPHEGKKNGTLRVRTGKVPYAYRYPVRTGTDTLSTTEYLCIIATYKQN</sequence>
<evidence type="ECO:0000313" key="2">
    <source>
        <dbReference type="Proteomes" id="UP000265520"/>
    </source>
</evidence>
<evidence type="ECO:0000313" key="1">
    <source>
        <dbReference type="EMBL" id="MCI38821.1"/>
    </source>
</evidence>